<evidence type="ECO:0000313" key="2">
    <source>
        <dbReference type="EMBL" id="WXB95190.1"/>
    </source>
</evidence>
<dbReference type="RefSeq" id="WP_338776559.1">
    <property type="nucleotide sequence ID" value="NZ_CP147407.1"/>
</dbReference>
<dbReference type="EMBL" id="CP147407">
    <property type="protein sequence ID" value="WXB95190.1"/>
    <property type="molecule type" value="Genomic_DNA"/>
</dbReference>
<organism evidence="2 3">
    <name type="scientific">Metabacillus sediminis</name>
    <dbReference type="NCBI Taxonomy" id="3117746"/>
    <lineage>
        <taxon>Bacteria</taxon>
        <taxon>Bacillati</taxon>
        <taxon>Bacillota</taxon>
        <taxon>Bacilli</taxon>
        <taxon>Bacillales</taxon>
        <taxon>Bacillaceae</taxon>
        <taxon>Metabacillus</taxon>
    </lineage>
</organism>
<evidence type="ECO:0000313" key="3">
    <source>
        <dbReference type="Proteomes" id="UP001377337"/>
    </source>
</evidence>
<keyword evidence="3" id="KW-1185">Reference proteome</keyword>
<proteinExistence type="predicted"/>
<accession>A0ABZ2ND47</accession>
<dbReference type="Proteomes" id="UP001377337">
    <property type="component" value="Chromosome"/>
</dbReference>
<keyword evidence="1" id="KW-0812">Transmembrane</keyword>
<reference evidence="2 3" key="1">
    <citation type="submission" date="2024-02" db="EMBL/GenBank/DDBJ databases">
        <title>Seven novel Bacillus-like species.</title>
        <authorList>
            <person name="Liu G."/>
        </authorList>
    </citation>
    <scope>NUCLEOTIDE SEQUENCE [LARGE SCALE GENOMIC DNA]</scope>
    <source>
        <strain evidence="2 3">FJAT-52054</strain>
    </source>
</reference>
<gene>
    <name evidence="2" type="ORF">WCV65_11425</name>
</gene>
<keyword evidence="1" id="KW-1133">Transmembrane helix</keyword>
<feature type="transmembrane region" description="Helical" evidence="1">
    <location>
        <begin position="23"/>
        <end position="45"/>
    </location>
</feature>
<evidence type="ECO:0000256" key="1">
    <source>
        <dbReference type="SAM" id="Phobius"/>
    </source>
</evidence>
<sequence>MNRIIEWADGEQFDHILAAGVRVLFAVAIIGCLPFITWNMAVMLLNSL</sequence>
<name>A0ABZ2ND47_9BACI</name>
<protein>
    <submittedName>
        <fullName evidence="2">Uncharacterized protein</fullName>
    </submittedName>
</protein>
<keyword evidence="1" id="KW-0472">Membrane</keyword>